<dbReference type="EMBL" id="JOSS01000038">
    <property type="protein sequence ID" value="KEO30956.1"/>
    <property type="molecule type" value="Genomic_DNA"/>
</dbReference>
<organism evidence="1 2">
    <name type="scientific">Escherichia coli 2-460-02_S1_C1</name>
    <dbReference type="NCBI Taxonomy" id="1444044"/>
    <lineage>
        <taxon>Bacteria</taxon>
        <taxon>Pseudomonadati</taxon>
        <taxon>Pseudomonadota</taxon>
        <taxon>Gammaproteobacteria</taxon>
        <taxon>Enterobacterales</taxon>
        <taxon>Enterobacteriaceae</taxon>
        <taxon>Escherichia</taxon>
    </lineage>
</organism>
<protein>
    <submittedName>
        <fullName evidence="1">Uncharacterized protein</fullName>
    </submittedName>
</protein>
<proteinExistence type="predicted"/>
<evidence type="ECO:0000313" key="1">
    <source>
        <dbReference type="EMBL" id="KEO30956.1"/>
    </source>
</evidence>
<sequence length="42" mass="4824">MIHDELAIDHDAILQCAEEVLHRCVIQTVSFVRHILCYSMGL</sequence>
<dbReference type="Proteomes" id="UP000028038">
    <property type="component" value="Unassembled WGS sequence"/>
</dbReference>
<reference evidence="1 2" key="1">
    <citation type="submission" date="2014-06" db="EMBL/GenBank/DDBJ databases">
        <title>Genetic Variability of E. coli after antibiotic treatment.</title>
        <authorList>
            <person name="Silbergeld E."/>
            <person name="Coles C."/>
            <person name="Seidman J.C."/>
            <person name="You Y."/>
            <person name="George J."/>
            <person name="Nadendla S."/>
            <person name="Daugherty S.C."/>
            <person name="Nagaraj S."/>
            <person name="Ott S."/>
            <person name="Klega K."/>
            <person name="Rasko D."/>
        </authorList>
    </citation>
    <scope>NUCLEOTIDE SEQUENCE [LARGE SCALE GENOMIC DNA]</scope>
    <source>
        <strain evidence="1 2">2-460-02_S1_C1</strain>
    </source>
</reference>
<gene>
    <name evidence="1" type="ORF">AB05_2358</name>
</gene>
<dbReference type="AlphaFoldDB" id="A0A836NCL7"/>
<comment type="caution">
    <text evidence="1">The sequence shown here is derived from an EMBL/GenBank/DDBJ whole genome shotgun (WGS) entry which is preliminary data.</text>
</comment>
<name>A0A836NCL7_ECOLX</name>
<evidence type="ECO:0000313" key="2">
    <source>
        <dbReference type="Proteomes" id="UP000028038"/>
    </source>
</evidence>
<accession>A0A836NCL7</accession>